<accession>A0A2C6LJX7</accession>
<evidence type="ECO:0000313" key="3">
    <source>
        <dbReference type="Proteomes" id="UP000222564"/>
    </source>
</evidence>
<comment type="caution">
    <text evidence="2">The sequence shown here is derived from an EMBL/GenBank/DDBJ whole genome shotgun (WGS) entry which is preliminary data.</text>
</comment>
<evidence type="ECO:0000256" key="1">
    <source>
        <dbReference type="SAM" id="Phobius"/>
    </source>
</evidence>
<keyword evidence="1" id="KW-1133">Transmembrane helix</keyword>
<protein>
    <submittedName>
        <fullName evidence="2">Uncharacterized protein</fullName>
    </submittedName>
</protein>
<name>A0A2C6LJX7_9FIRM</name>
<organism evidence="2 3">
    <name type="scientific">Desulforamulus profundi</name>
    <dbReference type="NCBI Taxonomy" id="1383067"/>
    <lineage>
        <taxon>Bacteria</taxon>
        <taxon>Bacillati</taxon>
        <taxon>Bacillota</taxon>
        <taxon>Clostridia</taxon>
        <taxon>Eubacteriales</taxon>
        <taxon>Peptococcaceae</taxon>
        <taxon>Desulforamulus</taxon>
    </lineage>
</organism>
<dbReference type="AlphaFoldDB" id="A0A2C6LJX7"/>
<sequence>MLELSPQYTTFTLKQLFERGKDWRQASRQEMRYWSVPGTFNTGIFVSPWALSALLTVNMLACTARRMGAFLKKEPGVPAVTSWLFPS</sequence>
<proteinExistence type="predicted"/>
<keyword evidence="1" id="KW-0472">Membrane</keyword>
<reference evidence="2 3" key="1">
    <citation type="submission" date="2013-09" db="EMBL/GenBank/DDBJ databases">
        <title>Biodegradation of hydrocarbons in the deep terrestrial subsurface : characterization of a microbial consortium composed of two Desulfotomaculum species originating from a deep geological formation.</title>
        <authorList>
            <person name="Aullo T."/>
            <person name="Berlendis S."/>
            <person name="Lascourreges J.-F."/>
            <person name="Dessort D."/>
            <person name="Saint-Laurent S."/>
            <person name="Schraauwers B."/>
            <person name="Mas J."/>
            <person name="Magot M."/>
            <person name="Ranchou-Peyruse A."/>
        </authorList>
    </citation>
    <scope>NUCLEOTIDE SEQUENCE [LARGE SCALE GENOMIC DNA]</scope>
    <source>
        <strain evidence="2 3">Bs107</strain>
    </source>
</reference>
<gene>
    <name evidence="2" type="ORF">P378_07555</name>
</gene>
<dbReference type="Proteomes" id="UP000222564">
    <property type="component" value="Unassembled WGS sequence"/>
</dbReference>
<evidence type="ECO:0000313" key="2">
    <source>
        <dbReference type="EMBL" id="PHJ38870.1"/>
    </source>
</evidence>
<dbReference type="EMBL" id="AWQQ01000042">
    <property type="protein sequence ID" value="PHJ38870.1"/>
    <property type="molecule type" value="Genomic_DNA"/>
</dbReference>
<keyword evidence="1" id="KW-0812">Transmembrane</keyword>
<keyword evidence="3" id="KW-1185">Reference proteome</keyword>
<feature type="transmembrane region" description="Helical" evidence="1">
    <location>
        <begin position="44"/>
        <end position="64"/>
    </location>
</feature>